<dbReference type="InterPro" id="IPR003660">
    <property type="entry name" value="HAMP_dom"/>
</dbReference>
<dbReference type="Pfam" id="PF00672">
    <property type="entry name" value="HAMP"/>
    <property type="match status" value="1"/>
</dbReference>
<feature type="transmembrane region" description="Helical" evidence="12">
    <location>
        <begin position="289"/>
        <end position="312"/>
    </location>
</feature>
<dbReference type="PANTHER" id="PTHR34220">
    <property type="entry name" value="SENSOR HISTIDINE KINASE YPDA"/>
    <property type="match status" value="1"/>
</dbReference>
<dbReference type="SUPFAM" id="SSF55874">
    <property type="entry name" value="ATPase domain of HSP90 chaperone/DNA topoisomerase II/histidine kinase"/>
    <property type="match status" value="1"/>
</dbReference>
<dbReference type="RefSeq" id="WP_152891653.1">
    <property type="nucleotide sequence ID" value="NZ_WHJC01000332.1"/>
</dbReference>
<name>A0A6I1MRL2_9CLOT</name>
<evidence type="ECO:0000256" key="3">
    <source>
        <dbReference type="ARBA" id="ARBA00022553"/>
    </source>
</evidence>
<keyword evidence="9 12" id="KW-1133">Transmembrane helix</keyword>
<evidence type="ECO:0000313" key="15">
    <source>
        <dbReference type="Proteomes" id="UP000430345"/>
    </source>
</evidence>
<keyword evidence="7 14" id="KW-0418">Kinase</keyword>
<dbReference type="GO" id="GO:0005524">
    <property type="term" value="F:ATP binding"/>
    <property type="evidence" value="ECO:0007669"/>
    <property type="project" value="UniProtKB-KW"/>
</dbReference>
<keyword evidence="2" id="KW-1003">Cell membrane</keyword>
<keyword evidence="15" id="KW-1185">Reference proteome</keyword>
<dbReference type="Gene3D" id="3.30.565.10">
    <property type="entry name" value="Histidine kinase-like ATPase, C-terminal domain"/>
    <property type="match status" value="1"/>
</dbReference>
<dbReference type="PROSITE" id="PS50885">
    <property type="entry name" value="HAMP"/>
    <property type="match status" value="1"/>
</dbReference>
<keyword evidence="11 12" id="KW-0472">Membrane</keyword>
<keyword evidence="8" id="KW-0067">ATP-binding</keyword>
<dbReference type="AlphaFoldDB" id="A0A6I1MRL2"/>
<keyword evidence="5 12" id="KW-0812">Transmembrane</keyword>
<comment type="subcellular location">
    <subcellularLocation>
        <location evidence="1">Cell membrane</location>
        <topology evidence="1">Multi-pass membrane protein</topology>
    </subcellularLocation>
</comment>
<evidence type="ECO:0000256" key="5">
    <source>
        <dbReference type="ARBA" id="ARBA00022692"/>
    </source>
</evidence>
<proteinExistence type="predicted"/>
<dbReference type="InterPro" id="IPR050640">
    <property type="entry name" value="Bact_2-comp_sensor_kinase"/>
</dbReference>
<dbReference type="SMART" id="SM00304">
    <property type="entry name" value="HAMP"/>
    <property type="match status" value="1"/>
</dbReference>
<sequence length="585" mass="67943">MNFKKSTIYKRLFLTYTFVILFIVSALDIYFIKLASDQVKKNNLYITEKIIQSVEEFINYDYNTTNVMMNMLYQDNFKLKDVVNYLKSDLPDYLKEKLDSFSDSDKIFYNGTEYFIKTSFSLNNSLKTISLYSYPRQEISIFDNKGQVSIKKFNSDTILRDGRIPEIIVNEDNSIAFTREIRDIGSLQSVGILVANYDLKKINNILTRYGKYEDNNLQVLILDSTGKIIYDSSNKNNLKQYAYFNQVKNGASKIVNEDRQAYYVKTLNNSLGLTIVGQINAKYAERLPILFEISAIIIGIVLFLISEGILYIKFKKLSDRMSNIVTAMNEVEQGNLNIKIPITGESDEINFIAEKFNEMCSSLDDYIKKSYLSELNQKRAEIVALQNQINPHFLYNTLESIRMKAICNGDKDVGKMLYSLAFLFRSQVKEKIIISIKQEIEYCKKYLELFKFRYDNKFKFIINCEEDLYDKQIIKFTLQPLIENYFVHGITLEKDDNELNINIFKKENNIVIDIVDNGRGISKEKLEDINKRLKNLDYSGKSIGMLNVHERIVINYGKQYGLKVKNGVNGGTVMEVTFPCREVED</sequence>
<evidence type="ECO:0000256" key="11">
    <source>
        <dbReference type="ARBA" id="ARBA00023136"/>
    </source>
</evidence>
<organism evidence="14 15">
    <name type="scientific">Clostridium tarantellae</name>
    <dbReference type="NCBI Taxonomy" id="39493"/>
    <lineage>
        <taxon>Bacteria</taxon>
        <taxon>Bacillati</taxon>
        <taxon>Bacillota</taxon>
        <taxon>Clostridia</taxon>
        <taxon>Eubacteriales</taxon>
        <taxon>Clostridiaceae</taxon>
        <taxon>Clostridium</taxon>
    </lineage>
</organism>
<keyword evidence="3" id="KW-0597">Phosphoprotein</keyword>
<evidence type="ECO:0000256" key="8">
    <source>
        <dbReference type="ARBA" id="ARBA00022840"/>
    </source>
</evidence>
<dbReference type="InterPro" id="IPR010559">
    <property type="entry name" value="Sig_transdc_His_kin_internal"/>
</dbReference>
<dbReference type="InterPro" id="IPR003594">
    <property type="entry name" value="HATPase_dom"/>
</dbReference>
<comment type="caution">
    <text evidence="14">The sequence shown here is derived from an EMBL/GenBank/DDBJ whole genome shotgun (WGS) entry which is preliminary data.</text>
</comment>
<dbReference type="Gene3D" id="6.10.340.10">
    <property type="match status" value="1"/>
</dbReference>
<keyword evidence="6" id="KW-0547">Nucleotide-binding</keyword>
<dbReference type="InterPro" id="IPR036890">
    <property type="entry name" value="HATPase_C_sf"/>
</dbReference>
<evidence type="ECO:0000256" key="7">
    <source>
        <dbReference type="ARBA" id="ARBA00022777"/>
    </source>
</evidence>
<dbReference type="GO" id="GO:0000155">
    <property type="term" value="F:phosphorelay sensor kinase activity"/>
    <property type="evidence" value="ECO:0007669"/>
    <property type="project" value="InterPro"/>
</dbReference>
<accession>A0A6I1MRL2</accession>
<dbReference type="OrthoDB" id="9809348at2"/>
<evidence type="ECO:0000256" key="10">
    <source>
        <dbReference type="ARBA" id="ARBA00023012"/>
    </source>
</evidence>
<dbReference type="Pfam" id="PF02518">
    <property type="entry name" value="HATPase_c"/>
    <property type="match status" value="1"/>
</dbReference>
<evidence type="ECO:0000313" key="14">
    <source>
        <dbReference type="EMBL" id="MPQ44837.1"/>
    </source>
</evidence>
<evidence type="ECO:0000256" key="6">
    <source>
        <dbReference type="ARBA" id="ARBA00022741"/>
    </source>
</evidence>
<dbReference type="PANTHER" id="PTHR34220:SF11">
    <property type="entry name" value="SENSOR PROTEIN KINASE HPTS"/>
    <property type="match status" value="1"/>
</dbReference>
<dbReference type="GO" id="GO:0005886">
    <property type="term" value="C:plasma membrane"/>
    <property type="evidence" value="ECO:0007669"/>
    <property type="project" value="UniProtKB-SubCell"/>
</dbReference>
<keyword evidence="4" id="KW-0808">Transferase</keyword>
<evidence type="ECO:0000256" key="1">
    <source>
        <dbReference type="ARBA" id="ARBA00004651"/>
    </source>
</evidence>
<protein>
    <submittedName>
        <fullName evidence="14">Sensor histidine kinase</fullName>
    </submittedName>
</protein>
<dbReference type="Proteomes" id="UP000430345">
    <property type="component" value="Unassembled WGS sequence"/>
</dbReference>
<evidence type="ECO:0000256" key="12">
    <source>
        <dbReference type="SAM" id="Phobius"/>
    </source>
</evidence>
<gene>
    <name evidence="14" type="ORF">GBZ86_13940</name>
</gene>
<keyword evidence="10" id="KW-0902">Two-component regulatory system</keyword>
<dbReference type="EMBL" id="WHJC01000332">
    <property type="protein sequence ID" value="MPQ44837.1"/>
    <property type="molecule type" value="Genomic_DNA"/>
</dbReference>
<dbReference type="CDD" id="cd06225">
    <property type="entry name" value="HAMP"/>
    <property type="match status" value="1"/>
</dbReference>
<evidence type="ECO:0000259" key="13">
    <source>
        <dbReference type="PROSITE" id="PS50885"/>
    </source>
</evidence>
<evidence type="ECO:0000256" key="2">
    <source>
        <dbReference type="ARBA" id="ARBA00022475"/>
    </source>
</evidence>
<evidence type="ECO:0000256" key="4">
    <source>
        <dbReference type="ARBA" id="ARBA00022679"/>
    </source>
</evidence>
<feature type="transmembrane region" description="Helical" evidence="12">
    <location>
        <begin position="12"/>
        <end position="32"/>
    </location>
</feature>
<reference evidence="14 15" key="1">
    <citation type="submission" date="2019-10" db="EMBL/GenBank/DDBJ databases">
        <title>The Genome Sequence of Clostridium tarantellae Isolated from Fish Brain.</title>
        <authorList>
            <person name="Bano L."/>
            <person name="Kiel M."/>
            <person name="Sales G."/>
            <person name="Doxey A.C."/>
            <person name="Mansfield M.J."/>
            <person name="Schiavone M."/>
            <person name="Rossetto O."/>
            <person name="Pirazzini M."/>
            <person name="Dobrindt U."/>
            <person name="Montecucco C."/>
        </authorList>
    </citation>
    <scope>NUCLEOTIDE SEQUENCE [LARGE SCALE GENOMIC DNA]</scope>
    <source>
        <strain evidence="14 15">DSM 3997</strain>
    </source>
</reference>
<feature type="domain" description="HAMP" evidence="13">
    <location>
        <begin position="315"/>
        <end position="368"/>
    </location>
</feature>
<dbReference type="Pfam" id="PF06580">
    <property type="entry name" value="His_kinase"/>
    <property type="match status" value="1"/>
</dbReference>
<evidence type="ECO:0000256" key="9">
    <source>
        <dbReference type="ARBA" id="ARBA00022989"/>
    </source>
</evidence>
<dbReference type="SUPFAM" id="SSF158472">
    <property type="entry name" value="HAMP domain-like"/>
    <property type="match status" value="1"/>
</dbReference>